<evidence type="ECO:0000313" key="2">
    <source>
        <dbReference type="Proteomes" id="UP000789759"/>
    </source>
</evidence>
<reference evidence="1" key="1">
    <citation type="submission" date="2021-06" db="EMBL/GenBank/DDBJ databases">
        <authorList>
            <person name="Kallberg Y."/>
            <person name="Tangrot J."/>
            <person name="Rosling A."/>
        </authorList>
    </citation>
    <scope>NUCLEOTIDE SEQUENCE</scope>
    <source>
        <strain evidence="1">FL966</strain>
    </source>
</reference>
<dbReference type="AlphaFoldDB" id="A0A9N9KFH5"/>
<name>A0A9N9KFH5_9GLOM</name>
<protein>
    <submittedName>
        <fullName evidence="1">23724_t:CDS:1</fullName>
    </submittedName>
</protein>
<proteinExistence type="predicted"/>
<comment type="caution">
    <text evidence="1">The sequence shown here is derived from an EMBL/GenBank/DDBJ whole genome shotgun (WGS) entry which is preliminary data.</text>
</comment>
<gene>
    <name evidence="1" type="ORF">CPELLU_LOCUS20359</name>
</gene>
<dbReference type="EMBL" id="CAJVQA010060060">
    <property type="protein sequence ID" value="CAG8828093.1"/>
    <property type="molecule type" value="Genomic_DNA"/>
</dbReference>
<organism evidence="1 2">
    <name type="scientific">Cetraspora pellucida</name>
    <dbReference type="NCBI Taxonomy" id="1433469"/>
    <lineage>
        <taxon>Eukaryota</taxon>
        <taxon>Fungi</taxon>
        <taxon>Fungi incertae sedis</taxon>
        <taxon>Mucoromycota</taxon>
        <taxon>Glomeromycotina</taxon>
        <taxon>Glomeromycetes</taxon>
        <taxon>Diversisporales</taxon>
        <taxon>Gigasporaceae</taxon>
        <taxon>Cetraspora</taxon>
    </lineage>
</organism>
<dbReference type="OrthoDB" id="2370752at2759"/>
<keyword evidence="2" id="KW-1185">Reference proteome</keyword>
<sequence length="81" mass="9431">MSELTSSTTNRVKIEQKMTDDDYSSLVKKITSRDTYFVLSPKQLEKIKLISEAIFKLANETLLEIIKQNEVEPWMESRYGV</sequence>
<evidence type="ECO:0000313" key="1">
    <source>
        <dbReference type="EMBL" id="CAG8828093.1"/>
    </source>
</evidence>
<dbReference type="Proteomes" id="UP000789759">
    <property type="component" value="Unassembled WGS sequence"/>
</dbReference>
<feature type="non-terminal residue" evidence="1">
    <location>
        <position position="81"/>
    </location>
</feature>
<accession>A0A9N9KFH5</accession>